<comment type="caution">
    <text evidence="23">The sequence shown here is derived from an EMBL/GenBank/DDBJ whole genome shotgun (WGS) entry which is preliminary data.</text>
</comment>
<dbReference type="InterPro" id="IPR057326">
    <property type="entry name" value="KR_dom"/>
</dbReference>
<evidence type="ECO:0000256" key="4">
    <source>
        <dbReference type="ARBA" id="ARBA00022553"/>
    </source>
</evidence>
<dbReference type="GO" id="GO:0006633">
    <property type="term" value="P:fatty acid biosynthetic process"/>
    <property type="evidence" value="ECO:0007669"/>
    <property type="project" value="UniProtKB-KW"/>
</dbReference>
<dbReference type="Pfam" id="PF00106">
    <property type="entry name" value="adh_short"/>
    <property type="match status" value="1"/>
</dbReference>
<dbReference type="PANTHER" id="PTHR24317">
    <property type="entry name" value="PEROXISOMAL TRANS-2-ENOYL-COA REDUCTASE"/>
    <property type="match status" value="1"/>
</dbReference>
<evidence type="ECO:0000256" key="13">
    <source>
        <dbReference type="ARBA" id="ARBA00038849"/>
    </source>
</evidence>
<evidence type="ECO:0000256" key="11">
    <source>
        <dbReference type="ARBA" id="ARBA00037124"/>
    </source>
</evidence>
<dbReference type="InterPro" id="IPR052388">
    <property type="entry name" value="Peroxisomal_t2-enoyl-CoA_red"/>
</dbReference>
<evidence type="ECO:0000256" key="7">
    <source>
        <dbReference type="ARBA" id="ARBA00023002"/>
    </source>
</evidence>
<comment type="catalytic activity">
    <reaction evidence="19">
        <text>(2E)-decenoyl-CoA + NADPH + H(+) = decanoyl-CoA + NADP(+)</text>
        <dbReference type="Rhea" id="RHEA:44960"/>
        <dbReference type="ChEBI" id="CHEBI:15378"/>
        <dbReference type="ChEBI" id="CHEBI:57783"/>
        <dbReference type="ChEBI" id="CHEBI:58349"/>
        <dbReference type="ChEBI" id="CHEBI:61406"/>
        <dbReference type="ChEBI" id="CHEBI:61430"/>
    </reaction>
    <physiologicalReaction direction="left-to-right" evidence="19">
        <dbReference type="Rhea" id="RHEA:44961"/>
    </physiologicalReaction>
</comment>
<evidence type="ECO:0000256" key="12">
    <source>
        <dbReference type="ARBA" id="ARBA00038622"/>
    </source>
</evidence>
<dbReference type="SMART" id="SM00822">
    <property type="entry name" value="PKS_KR"/>
    <property type="match status" value="1"/>
</dbReference>
<gene>
    <name evidence="23" type="ORF">SANT12839_002730</name>
</gene>
<evidence type="ECO:0000256" key="9">
    <source>
        <dbReference type="ARBA" id="ARBA00023140"/>
    </source>
</evidence>
<comment type="catalytic activity">
    <reaction evidence="15">
        <text>(2E)-dodecenoyl-CoA + NADPH + H(+) = dodecanoyl-CoA + NADP(+)</text>
        <dbReference type="Rhea" id="RHEA:44964"/>
        <dbReference type="ChEBI" id="CHEBI:15378"/>
        <dbReference type="ChEBI" id="CHEBI:57330"/>
        <dbReference type="ChEBI" id="CHEBI:57375"/>
        <dbReference type="ChEBI" id="CHEBI:57783"/>
        <dbReference type="ChEBI" id="CHEBI:58349"/>
    </reaction>
    <physiologicalReaction direction="left-to-right" evidence="15">
        <dbReference type="Rhea" id="RHEA:44965"/>
    </physiologicalReaction>
</comment>
<keyword evidence="4" id="KW-0597">Phosphoprotein</keyword>
<dbReference type="GO" id="GO:0019166">
    <property type="term" value="F:trans-2-enoyl-CoA reductase (NADPH) activity"/>
    <property type="evidence" value="ECO:0007669"/>
    <property type="project" value="UniProtKB-EC"/>
</dbReference>
<keyword evidence="8" id="KW-0443">Lipid metabolism</keyword>
<dbReference type="Gene3D" id="3.40.50.720">
    <property type="entry name" value="NAD(P)-binding Rossmann-like Domain"/>
    <property type="match status" value="1"/>
</dbReference>
<evidence type="ECO:0000256" key="20">
    <source>
        <dbReference type="ARBA" id="ARBA00049559"/>
    </source>
</evidence>
<accession>A0A4D4JRP3</accession>
<keyword evidence="5" id="KW-0276">Fatty acid metabolism</keyword>
<evidence type="ECO:0000256" key="17">
    <source>
        <dbReference type="ARBA" id="ARBA00049108"/>
    </source>
</evidence>
<dbReference type="EC" id="1.3.1.38" evidence="13"/>
<comment type="catalytic activity">
    <reaction evidence="16">
        <text>(2E)-tetradecenoyl-CoA + NADPH + H(+) = tetradecanoyl-CoA + NADP(+)</text>
        <dbReference type="Rhea" id="RHEA:44968"/>
        <dbReference type="ChEBI" id="CHEBI:15378"/>
        <dbReference type="ChEBI" id="CHEBI:57385"/>
        <dbReference type="ChEBI" id="CHEBI:57783"/>
        <dbReference type="ChEBI" id="CHEBI:58349"/>
        <dbReference type="ChEBI" id="CHEBI:61405"/>
    </reaction>
    <physiologicalReaction direction="left-to-right" evidence="16">
        <dbReference type="Rhea" id="RHEA:44969"/>
    </physiologicalReaction>
</comment>
<comment type="pathway">
    <text evidence="2">Lipid metabolism.</text>
</comment>
<evidence type="ECO:0000256" key="6">
    <source>
        <dbReference type="ARBA" id="ARBA00022857"/>
    </source>
</evidence>
<evidence type="ECO:0000256" key="10">
    <source>
        <dbReference type="ARBA" id="ARBA00023160"/>
    </source>
</evidence>
<keyword evidence="7" id="KW-0560">Oxidoreductase</keyword>
<dbReference type="Proteomes" id="UP000299290">
    <property type="component" value="Unassembled WGS sequence"/>
</dbReference>
<reference evidence="23 24" key="1">
    <citation type="journal article" date="2020" name="Int. J. Syst. Evol. Microbiol.">
        <title>Reclassification of Streptomyces castelarensis and Streptomyces sporoclivatus as later heterotypic synonyms of Streptomyces antimycoticus.</title>
        <authorList>
            <person name="Komaki H."/>
            <person name="Tamura T."/>
        </authorList>
    </citation>
    <scope>NUCLEOTIDE SEQUENCE [LARGE SCALE GENOMIC DNA]</scope>
    <source>
        <strain evidence="23 24">NBRC 12839</strain>
    </source>
</reference>
<dbReference type="EMBL" id="BJHV01000001">
    <property type="protein sequence ID" value="GDY39391.1"/>
    <property type="molecule type" value="Genomic_DNA"/>
</dbReference>
<evidence type="ECO:0000256" key="15">
    <source>
        <dbReference type="ARBA" id="ARBA00047570"/>
    </source>
</evidence>
<comment type="catalytic activity">
    <reaction evidence="20">
        <text>(2E)-octenoyl-CoA + NADPH + H(+) = octanoyl-CoA + NADP(+)</text>
        <dbReference type="Rhea" id="RHEA:44952"/>
        <dbReference type="ChEBI" id="CHEBI:15378"/>
        <dbReference type="ChEBI" id="CHEBI:57386"/>
        <dbReference type="ChEBI" id="CHEBI:57783"/>
        <dbReference type="ChEBI" id="CHEBI:58349"/>
        <dbReference type="ChEBI" id="CHEBI:62242"/>
    </reaction>
    <physiologicalReaction direction="left-to-right" evidence="20">
        <dbReference type="Rhea" id="RHEA:44953"/>
    </physiologicalReaction>
</comment>
<feature type="domain" description="Ketoreductase" evidence="22">
    <location>
        <begin position="21"/>
        <end position="234"/>
    </location>
</feature>
<sequence length="295" mass="30890">MRTDQPAPPGGGLRPDVHTGKVALVTGGGTGIGRATALDLAAGGARVVICGRRPEPLAEVADQIEALGGSCVTVSADIREEGSVTTVVGHALEAFGPVDVLVNNAGGQFTAPAEEISPGGRRAVHRLAVDATWAMTREVARRAMIPQRSGAVFFIAFSPRRGIPGFAHAASARAAVENLAAGLSLEWSRYGIRTVCVAPGTIATGGLDDHYTAEDRERWERSVPLGRLGRPEDVSGLISFLASPRAPTSPAPPLWSTAERTPGVPGTPCPTSPRRNPTSPRRTRPPRTTHDPLRH</sequence>
<keyword evidence="10" id="KW-0275">Fatty acid biosynthesis</keyword>
<keyword evidence="24" id="KW-1185">Reference proteome</keyword>
<evidence type="ECO:0000256" key="16">
    <source>
        <dbReference type="ARBA" id="ARBA00048686"/>
    </source>
</evidence>
<evidence type="ECO:0000313" key="24">
    <source>
        <dbReference type="Proteomes" id="UP000299290"/>
    </source>
</evidence>
<dbReference type="InterPro" id="IPR036291">
    <property type="entry name" value="NAD(P)-bd_dom_sf"/>
</dbReference>
<evidence type="ECO:0000256" key="8">
    <source>
        <dbReference type="ARBA" id="ARBA00023098"/>
    </source>
</evidence>
<keyword evidence="9" id="KW-0576">Peroxisome</keyword>
<evidence type="ECO:0000313" key="23">
    <source>
        <dbReference type="EMBL" id="GDY39391.1"/>
    </source>
</evidence>
<comment type="catalytic activity">
    <reaction evidence="18">
        <text>a (2E)-enoyl-CoA + NADPH + H(+) = a 2,3-saturated acyl-CoA + NADP(+)</text>
        <dbReference type="Rhea" id="RHEA:33763"/>
        <dbReference type="ChEBI" id="CHEBI:15378"/>
        <dbReference type="ChEBI" id="CHEBI:57783"/>
        <dbReference type="ChEBI" id="CHEBI:58349"/>
        <dbReference type="ChEBI" id="CHEBI:58856"/>
        <dbReference type="ChEBI" id="CHEBI:65111"/>
        <dbReference type="EC" id="1.3.1.38"/>
    </reaction>
    <physiologicalReaction direction="left-to-right" evidence="18">
        <dbReference type="Rhea" id="RHEA:33764"/>
    </physiologicalReaction>
</comment>
<comment type="subcellular location">
    <subcellularLocation>
        <location evidence="1">Peroxisome</location>
    </subcellularLocation>
</comment>
<evidence type="ECO:0000256" key="18">
    <source>
        <dbReference type="ARBA" id="ARBA00049251"/>
    </source>
</evidence>
<keyword evidence="6" id="KW-0521">NADP</keyword>
<evidence type="ECO:0000256" key="14">
    <source>
        <dbReference type="ARBA" id="ARBA00041063"/>
    </source>
</evidence>
<comment type="subunit">
    <text evidence="12">Interacts with PEX5, probably required to target it into peroxisomes.</text>
</comment>
<comment type="function">
    <text evidence="11">Participates in chain elongation of fatty acids. Catalyzes the reduction of trans-2-enoyl-CoAs of varying chain lengths from 6:1 to 16:1, having maximum activity with 10:1 CoA. Has no 2,4-dienoyl-CoA reductase activity.</text>
</comment>
<organism evidence="23 24">
    <name type="scientific">Streptomyces antimycoticus</name>
    <dbReference type="NCBI Taxonomy" id="68175"/>
    <lineage>
        <taxon>Bacteria</taxon>
        <taxon>Bacillati</taxon>
        <taxon>Actinomycetota</taxon>
        <taxon>Actinomycetes</taxon>
        <taxon>Kitasatosporales</taxon>
        <taxon>Streptomycetaceae</taxon>
        <taxon>Streptomyces</taxon>
        <taxon>Streptomyces violaceusniger group</taxon>
    </lineage>
</organism>
<dbReference type="RefSeq" id="WP_228052384.1">
    <property type="nucleotide sequence ID" value="NZ_BJHV01000001.1"/>
</dbReference>
<evidence type="ECO:0000256" key="21">
    <source>
        <dbReference type="SAM" id="MobiDB-lite"/>
    </source>
</evidence>
<dbReference type="PRINTS" id="PR00081">
    <property type="entry name" value="GDHRDH"/>
</dbReference>
<dbReference type="AlphaFoldDB" id="A0A4D4JRP3"/>
<proteinExistence type="predicted"/>
<feature type="region of interest" description="Disordered" evidence="21">
    <location>
        <begin position="242"/>
        <end position="295"/>
    </location>
</feature>
<keyword evidence="3" id="KW-0444">Lipid biosynthesis</keyword>
<dbReference type="InterPro" id="IPR002347">
    <property type="entry name" value="SDR_fam"/>
</dbReference>
<name>A0A4D4JRP3_9ACTN</name>
<dbReference type="PANTHER" id="PTHR24317:SF7">
    <property type="entry name" value="PEROXISOMAL TRANS-2-ENOYL-COA REDUCTASE"/>
    <property type="match status" value="1"/>
</dbReference>
<evidence type="ECO:0000256" key="3">
    <source>
        <dbReference type="ARBA" id="ARBA00022516"/>
    </source>
</evidence>
<protein>
    <recommendedName>
        <fullName evidence="14">Peroxisomal trans-2-enoyl-CoA reductase</fullName>
        <ecNumber evidence="13">1.3.1.38</ecNumber>
    </recommendedName>
</protein>
<evidence type="ECO:0000256" key="1">
    <source>
        <dbReference type="ARBA" id="ARBA00004275"/>
    </source>
</evidence>
<dbReference type="SUPFAM" id="SSF51735">
    <property type="entry name" value="NAD(P)-binding Rossmann-fold domains"/>
    <property type="match status" value="1"/>
</dbReference>
<evidence type="ECO:0000259" key="22">
    <source>
        <dbReference type="SMART" id="SM00822"/>
    </source>
</evidence>
<evidence type="ECO:0000256" key="2">
    <source>
        <dbReference type="ARBA" id="ARBA00005189"/>
    </source>
</evidence>
<evidence type="ECO:0000256" key="19">
    <source>
        <dbReference type="ARBA" id="ARBA00049386"/>
    </source>
</evidence>
<comment type="catalytic activity">
    <reaction evidence="17">
        <text>(2E)-hexenoyl-CoA + NADPH + H(+) = hexanoyl-CoA + NADP(+)</text>
        <dbReference type="Rhea" id="RHEA:44956"/>
        <dbReference type="ChEBI" id="CHEBI:15378"/>
        <dbReference type="ChEBI" id="CHEBI:57783"/>
        <dbReference type="ChEBI" id="CHEBI:58349"/>
        <dbReference type="ChEBI" id="CHEBI:62077"/>
        <dbReference type="ChEBI" id="CHEBI:62620"/>
    </reaction>
    <physiologicalReaction direction="left-to-right" evidence="17">
        <dbReference type="Rhea" id="RHEA:44957"/>
    </physiologicalReaction>
</comment>
<evidence type="ECO:0000256" key="5">
    <source>
        <dbReference type="ARBA" id="ARBA00022832"/>
    </source>
</evidence>